<dbReference type="RefSeq" id="WP_167490836.1">
    <property type="nucleotide sequence ID" value="NZ_CP046173.1"/>
</dbReference>
<evidence type="ECO:0000313" key="2">
    <source>
        <dbReference type="Proteomes" id="UP000500953"/>
    </source>
</evidence>
<dbReference type="Proteomes" id="UP000500953">
    <property type="component" value="Chromosome"/>
</dbReference>
<sequence>MPDRTSPPQPDGHLASYEPLMLGTPHRSLTLQLLRWLLAHCSCPYGARRHARDAFLAATFEICCSPPDATPAEHILCGKYNGIFSLADDGNDGHAPTLDAFDPDTVCPGRDELTACYSSLIADLRGQGRSTTRFEQAVHEMVDHMREEQTIDMDTITMDRHRAIRRHTIGVPSNVMCRRTARNLFYPEPVERTLDESGVLQLTWEIVALANDLGSIQSDARPADGYTGPVSLNFVWHRARTHGDLEPAIRESIDRHNQLVDRFHNITRSVDELARRLDEPRITEYTQILRSTVNGNLKATRHLVPQRYPGTQAYLQQLHQ</sequence>
<dbReference type="SUPFAM" id="SSF48576">
    <property type="entry name" value="Terpenoid synthases"/>
    <property type="match status" value="1"/>
</dbReference>
<dbReference type="EMBL" id="CP046173">
    <property type="protein sequence ID" value="QIS23503.1"/>
    <property type="molecule type" value="Genomic_DNA"/>
</dbReference>
<dbReference type="AlphaFoldDB" id="A0A6G9ZET4"/>
<gene>
    <name evidence="1" type="ORF">F6W96_39610</name>
</gene>
<evidence type="ECO:0008006" key="3">
    <source>
        <dbReference type="Google" id="ProtNLM"/>
    </source>
</evidence>
<accession>A0A6G9ZET4</accession>
<dbReference type="Pfam" id="PF19086">
    <property type="entry name" value="Terpene_syn_C_2"/>
    <property type="match status" value="1"/>
</dbReference>
<reference evidence="1 2" key="1">
    <citation type="journal article" date="2019" name="ACS Chem. Biol.">
        <title>Identification and Mobilization of a Cryptic Antibiotic Biosynthesis Gene Locus from a Human-Pathogenic Nocardia Isolate.</title>
        <authorList>
            <person name="Herisse M."/>
            <person name="Ishida K."/>
            <person name="Porter J.L."/>
            <person name="Howden B."/>
            <person name="Hertweck C."/>
            <person name="Stinear T.P."/>
            <person name="Pidot S.J."/>
        </authorList>
    </citation>
    <scope>NUCLEOTIDE SEQUENCE [LARGE SCALE GENOMIC DNA]</scope>
    <source>
        <strain evidence="1 2">AUSMDU00012715</strain>
    </source>
</reference>
<dbReference type="Gene3D" id="1.10.600.10">
    <property type="entry name" value="Farnesyl Diphosphate Synthase"/>
    <property type="match status" value="1"/>
</dbReference>
<organism evidence="1 2">
    <name type="scientific">Nocardia terpenica</name>
    <dbReference type="NCBI Taxonomy" id="455432"/>
    <lineage>
        <taxon>Bacteria</taxon>
        <taxon>Bacillati</taxon>
        <taxon>Actinomycetota</taxon>
        <taxon>Actinomycetes</taxon>
        <taxon>Mycobacteriales</taxon>
        <taxon>Nocardiaceae</taxon>
        <taxon>Nocardia</taxon>
    </lineage>
</organism>
<protein>
    <recommendedName>
        <fullName evidence="3">Terpene synthase</fullName>
    </recommendedName>
</protein>
<name>A0A6G9ZET4_9NOCA</name>
<dbReference type="InterPro" id="IPR008949">
    <property type="entry name" value="Isoprenoid_synthase_dom_sf"/>
</dbReference>
<proteinExistence type="predicted"/>
<evidence type="ECO:0000313" key="1">
    <source>
        <dbReference type="EMBL" id="QIS23503.1"/>
    </source>
</evidence>